<feature type="domain" description="Pre-mRNA-splicing factor Syf1-like N-terminal HAT-repeats" evidence="10">
    <location>
        <begin position="10"/>
        <end position="170"/>
    </location>
</feature>
<dbReference type="InterPro" id="IPR045075">
    <property type="entry name" value="Syf1-like"/>
</dbReference>
<comment type="subcellular location">
    <subcellularLocation>
        <location evidence="1">Nucleus</location>
    </subcellularLocation>
</comment>
<dbReference type="InterPro" id="IPR055430">
    <property type="entry name" value="HAT_Syf1_CNRKL1_C"/>
</dbReference>
<dbReference type="GeneID" id="20327159"/>
<dbReference type="AlphaFoldDB" id="A0A075AIA9"/>
<evidence type="ECO:0000313" key="12">
    <source>
        <dbReference type="Proteomes" id="UP000054324"/>
    </source>
</evidence>
<dbReference type="CTD" id="20327159"/>
<dbReference type="SMART" id="SM00386">
    <property type="entry name" value="HAT"/>
    <property type="match status" value="15"/>
</dbReference>
<comment type="similarity">
    <text evidence="2">Belongs to the crooked-neck family.</text>
</comment>
<dbReference type="OrthoDB" id="10067343at2759"/>
<dbReference type="InterPro" id="IPR056350">
    <property type="entry name" value="HAT_Syf1_central"/>
</dbReference>
<dbReference type="GO" id="GO:0071014">
    <property type="term" value="C:post-mRNA release spliceosomal complex"/>
    <property type="evidence" value="ECO:0007669"/>
    <property type="project" value="TreeGrafter"/>
</dbReference>
<keyword evidence="4" id="KW-0747">Spliceosome</keyword>
<evidence type="ECO:0000256" key="6">
    <source>
        <dbReference type="ARBA" id="ARBA00023187"/>
    </source>
</evidence>
<dbReference type="InterPro" id="IPR011990">
    <property type="entry name" value="TPR-like_helical_dom_sf"/>
</dbReference>
<dbReference type="FunFam" id="1.25.40.10:FF:001071">
    <property type="entry name" value="pre-mRNA-splicing factor SYF1-like"/>
    <property type="match status" value="1"/>
</dbReference>
<feature type="non-terminal residue" evidence="11">
    <location>
        <position position="1168"/>
    </location>
</feature>
<evidence type="ECO:0000259" key="8">
    <source>
        <dbReference type="Pfam" id="PF23220"/>
    </source>
</evidence>
<keyword evidence="12" id="KW-1185">Reference proteome</keyword>
<evidence type="ECO:0000256" key="7">
    <source>
        <dbReference type="ARBA" id="ARBA00023242"/>
    </source>
</evidence>
<dbReference type="Pfam" id="PF23233">
    <property type="entry name" value="HAT_Syf1_CNRKL1_N"/>
    <property type="match status" value="2"/>
</dbReference>
<dbReference type="InterPro" id="IPR055433">
    <property type="entry name" value="HAT_Syf1-like_N"/>
</dbReference>
<dbReference type="STRING" id="6198.A0A075AIA9"/>
<dbReference type="InterPro" id="IPR003107">
    <property type="entry name" value="HAT"/>
</dbReference>
<dbReference type="GO" id="GO:0071007">
    <property type="term" value="C:U2-type catalytic step 2 spliceosome"/>
    <property type="evidence" value="ECO:0007669"/>
    <property type="project" value="TreeGrafter"/>
</dbReference>
<feature type="domain" description="Pre-mRNA-splicing factor SYF1 central HAT repeats" evidence="8">
    <location>
        <begin position="491"/>
        <end position="698"/>
    </location>
</feature>
<keyword evidence="7" id="KW-0539">Nucleus</keyword>
<accession>A0A075AIA9</accession>
<dbReference type="FunFam" id="1.25.40.10:FF:000023">
    <property type="entry name" value="Pre-mRNA-splicing factor SYF1"/>
    <property type="match status" value="1"/>
</dbReference>
<dbReference type="Gene3D" id="1.25.40.10">
    <property type="entry name" value="Tetratricopeptide repeat domain"/>
    <property type="match status" value="4"/>
</dbReference>
<feature type="domain" description="Pre-mRNA-splicing factor Syf1/CRNKL1-like C-terminal HAT-repeats" evidence="9">
    <location>
        <begin position="700"/>
        <end position="1082"/>
    </location>
</feature>
<evidence type="ECO:0000256" key="5">
    <source>
        <dbReference type="ARBA" id="ARBA00022737"/>
    </source>
</evidence>
<gene>
    <name evidence="11" type="ORF">T265_12991</name>
</gene>
<organism evidence="11 12">
    <name type="scientific">Opisthorchis viverrini</name>
    <name type="common">Southeast Asian liver fluke</name>
    <dbReference type="NCBI Taxonomy" id="6198"/>
    <lineage>
        <taxon>Eukaryota</taxon>
        <taxon>Metazoa</taxon>
        <taxon>Spiralia</taxon>
        <taxon>Lophotrochozoa</taxon>
        <taxon>Platyhelminthes</taxon>
        <taxon>Trematoda</taxon>
        <taxon>Digenea</taxon>
        <taxon>Opisthorchiida</taxon>
        <taxon>Opisthorchiata</taxon>
        <taxon>Opisthorchiidae</taxon>
        <taxon>Opisthorchis</taxon>
    </lineage>
</organism>
<evidence type="ECO:0000256" key="4">
    <source>
        <dbReference type="ARBA" id="ARBA00022728"/>
    </source>
</evidence>
<dbReference type="GO" id="GO:0000349">
    <property type="term" value="P:generation of catalytic spliceosome for first transesterification step"/>
    <property type="evidence" value="ECO:0007669"/>
    <property type="project" value="TreeGrafter"/>
</dbReference>
<dbReference type="Proteomes" id="UP000054324">
    <property type="component" value="Unassembled WGS sequence"/>
</dbReference>
<evidence type="ECO:0000259" key="10">
    <source>
        <dbReference type="Pfam" id="PF23233"/>
    </source>
</evidence>
<keyword evidence="6" id="KW-0508">mRNA splicing</keyword>
<name>A0A075AIA9_OPIVI</name>
<evidence type="ECO:0000256" key="1">
    <source>
        <dbReference type="ARBA" id="ARBA00004123"/>
    </source>
</evidence>
<evidence type="ECO:0000256" key="3">
    <source>
        <dbReference type="ARBA" id="ARBA00022664"/>
    </source>
</evidence>
<dbReference type="RefSeq" id="XP_009164929.1">
    <property type="nucleotide sequence ID" value="XM_009166665.1"/>
</dbReference>
<proteinExistence type="inferred from homology"/>
<dbReference type="GO" id="GO:0000974">
    <property type="term" value="C:Prp19 complex"/>
    <property type="evidence" value="ECO:0007669"/>
    <property type="project" value="TreeGrafter"/>
</dbReference>
<keyword evidence="3" id="KW-0507">mRNA processing</keyword>
<dbReference type="KEGG" id="ovi:T265_12991"/>
<dbReference type="EMBL" id="KL596647">
    <property type="protein sequence ID" value="KER31314.1"/>
    <property type="molecule type" value="Genomic_DNA"/>
</dbReference>
<sequence>EDEYVVIEEQDRPYEEDLLRNPHNIKSWLRYIEMKSKSPPKVLYMLYERALKQLPGSYKLWYRYLRLRRIHARRLCPGSILHEETNNAHERALVTMHKMPRIWTDYLLFLMSQGFITRTRRTFDRALKALPVTQHDRIWGIYLRFADKHGSGIGETCLRIYRRYVKFAPDDMERFVEFLVGIGNANEAALVLADIINDDNFVSRQGRSKFQLWQQLCSLLVKNPSKVAALKPDPIIRQGISKYTDQVGLLWNSLADYHIRCGNLLRARDVYAEALNTVMTVRDFTQVFDAYAEFEESVAKAKMEALDKSQNTSEEVQFLRSFILVQEEQDRPYEEDLLRNPHNIKSWLRYIEMKSKSPPKVLYMLYERALKQLPGSYKLWYRYLRLRRIHARRLCPGSILHEETNNAHERALVTMHKMPRIWTDYLLFLMSQGFITRTRRTFDRALKALPVTQHDRIWGIYLRFADKHGSGIGETCLRIYRRYVKFAPDDMERFVEFLVGIGNANEAALVLADIINDDNFVSRQGRSKFQLWQQLCSLLVKNPSKVAALKPDPIIRQGISKYTDQVGLLWNSLADYHIRCGNLLRARDVYAEALNTVMTVRDFTQVFDAYAEFEESVAKAKMEALDKSQNTSEEDELDVELHLARLEALMDKRPLLLNSVLLRQNPHNVSDWLKRVELVKPQGAREQINTFMEAITSVDPAKATAGRPSALWVGLAQLYEKHKQLDDARVVFQKATGVTFVHVEDLASIWCEWAEMELRNDRPEEALRLLGKATTAPPRKVDYYDRSEPVQARLHKSLRVWTLYTDLEESFGTFETTKAAYDHMIDLRIATPQIIMNYALFLEEQNYFEEAFKAYEKGVALFRWPNVYDIWAAYLAKFIERYGGTKLERARDLFEQCLEKCPPKFAKALYLLYARLEEQHGLARRAIRIYERATEAVLPGERFDMFNIYIQRIADLHGVTHTRSAYEQAIERLPEEHARQMCLRFADLERKLGEIDRARAIYAYCSQMCDPRTEPQFWQVWKEFEVAHGNEDTLREMLRIRRSVQATYNTRVSFMASQLQITGADGTEQATPTNEMQKLDKAHSDANKPQLAGRPVVVFQSAGVRQLGLDAQDQTRSVTTNKEAINIDDIGADDADDGDEEAAQDDADLELNLEKQPVPLAVFGGLKE</sequence>
<feature type="domain" description="Pre-mRNA-splicing factor Syf1-like N-terminal HAT-repeats" evidence="10">
    <location>
        <begin position="329"/>
        <end position="489"/>
    </location>
</feature>
<feature type="non-terminal residue" evidence="11">
    <location>
        <position position="1"/>
    </location>
</feature>
<protein>
    <submittedName>
        <fullName evidence="11">Uncharacterized protein</fullName>
    </submittedName>
</protein>
<dbReference type="PANTHER" id="PTHR11246:SF5">
    <property type="entry name" value="PRE-MRNA-SPLICING FACTOR SYF1"/>
    <property type="match status" value="1"/>
</dbReference>
<dbReference type="FunFam" id="1.25.40.10:FF:000137">
    <property type="entry name" value="Pre-mRNA-splicing factor syf1"/>
    <property type="match status" value="1"/>
</dbReference>
<dbReference type="PANTHER" id="PTHR11246">
    <property type="entry name" value="PRE-MRNA SPLICING FACTOR"/>
    <property type="match status" value="1"/>
</dbReference>
<evidence type="ECO:0000259" key="9">
    <source>
        <dbReference type="Pfam" id="PF23231"/>
    </source>
</evidence>
<dbReference type="Pfam" id="PF23220">
    <property type="entry name" value="HAT_Syf1_M"/>
    <property type="match status" value="1"/>
</dbReference>
<dbReference type="SUPFAM" id="SSF48452">
    <property type="entry name" value="TPR-like"/>
    <property type="match status" value="7"/>
</dbReference>
<dbReference type="FunFam" id="1.25.40.10:FF:000182">
    <property type="entry name" value="Pre-mRNA-splicing factor SYF1"/>
    <property type="match status" value="2"/>
</dbReference>
<keyword evidence="5" id="KW-0677">Repeat</keyword>
<evidence type="ECO:0000256" key="2">
    <source>
        <dbReference type="ARBA" id="ARBA00008644"/>
    </source>
</evidence>
<reference evidence="11 12" key="1">
    <citation type="submission" date="2013-11" db="EMBL/GenBank/DDBJ databases">
        <title>Opisthorchis viverrini - life in the bile duct.</title>
        <authorList>
            <person name="Young N.D."/>
            <person name="Nagarajan N."/>
            <person name="Lin S.J."/>
            <person name="Korhonen P.K."/>
            <person name="Jex A.R."/>
            <person name="Hall R.S."/>
            <person name="Safavi-Hemami H."/>
            <person name="Kaewkong W."/>
            <person name="Bertrand D."/>
            <person name="Gao S."/>
            <person name="Seet Q."/>
            <person name="Wongkham S."/>
            <person name="Teh B.T."/>
            <person name="Wongkham C."/>
            <person name="Intapan P.M."/>
            <person name="Maleewong W."/>
            <person name="Yang X."/>
            <person name="Hu M."/>
            <person name="Wang Z."/>
            <person name="Hofmann A."/>
            <person name="Sternberg P.W."/>
            <person name="Tan P."/>
            <person name="Wang J."/>
            <person name="Gasser R.B."/>
        </authorList>
    </citation>
    <scope>NUCLEOTIDE SEQUENCE [LARGE SCALE GENOMIC DNA]</scope>
</reference>
<evidence type="ECO:0000313" key="11">
    <source>
        <dbReference type="EMBL" id="KER31314.1"/>
    </source>
</evidence>
<dbReference type="Pfam" id="PF23231">
    <property type="entry name" value="HAT_Syf1_CNRKL1_C"/>
    <property type="match status" value="1"/>
</dbReference>